<accession>A0ABT4QD91</accession>
<proteinExistence type="predicted"/>
<evidence type="ECO:0000313" key="2">
    <source>
        <dbReference type="EMBL" id="MCZ8514645.1"/>
    </source>
</evidence>
<organism evidence="2 3">
    <name type="scientific">Paenibacillus gyeongsangnamensis</name>
    <dbReference type="NCBI Taxonomy" id="3388067"/>
    <lineage>
        <taxon>Bacteria</taxon>
        <taxon>Bacillati</taxon>
        <taxon>Bacillota</taxon>
        <taxon>Bacilli</taxon>
        <taxon>Bacillales</taxon>
        <taxon>Paenibacillaceae</taxon>
        <taxon>Paenibacillus</taxon>
    </lineage>
</organism>
<protein>
    <submittedName>
        <fullName evidence="2">PRC-barrel domain-containing protein</fullName>
    </submittedName>
</protein>
<name>A0ABT4QD91_9BACL</name>
<keyword evidence="3" id="KW-1185">Reference proteome</keyword>
<gene>
    <name evidence="2" type="ORF">O9H85_19895</name>
</gene>
<dbReference type="EMBL" id="JAQAGZ010000013">
    <property type="protein sequence ID" value="MCZ8514645.1"/>
    <property type="molecule type" value="Genomic_DNA"/>
</dbReference>
<dbReference type="Gene3D" id="2.30.30.240">
    <property type="entry name" value="PRC-barrel domain"/>
    <property type="match status" value="2"/>
</dbReference>
<sequence length="174" mass="18962">MKRARDIIGLPVLCVQSGKQSGIVKDMLIGSDWNAVALLLETKSWFSEVTCIEWDDIVAVGDDAVTIDSEEVIRPLEACTKAGVGLLSGDSQVRGLPVITVNGQQLGVIEDVYLDPDRGKQVIGYELTEGFISDLKEGRKWLPMPESVRVGEDAVIVPVHASEALEEIFVPKEE</sequence>
<dbReference type="InterPro" id="IPR027275">
    <property type="entry name" value="PRC-brl_dom"/>
</dbReference>
<comment type="caution">
    <text evidence="2">The sequence shown here is derived from an EMBL/GenBank/DDBJ whole genome shotgun (WGS) entry which is preliminary data.</text>
</comment>
<evidence type="ECO:0000259" key="1">
    <source>
        <dbReference type="Pfam" id="PF05239"/>
    </source>
</evidence>
<dbReference type="RefSeq" id="WP_269883172.1">
    <property type="nucleotide sequence ID" value="NZ_JAQAGZ010000013.1"/>
</dbReference>
<dbReference type="InterPro" id="IPR011033">
    <property type="entry name" value="PRC_barrel-like_sf"/>
</dbReference>
<reference evidence="2 3" key="1">
    <citation type="submission" date="2022-12" db="EMBL/GenBank/DDBJ databases">
        <title>Draft genome sequence of Paenibacillus sp. dW9.</title>
        <authorList>
            <person name="Choi E.-W."/>
            <person name="Kim D.-U."/>
        </authorList>
    </citation>
    <scope>NUCLEOTIDE SEQUENCE [LARGE SCALE GENOMIC DNA]</scope>
    <source>
        <strain evidence="3">dW9</strain>
    </source>
</reference>
<evidence type="ECO:0000313" key="3">
    <source>
        <dbReference type="Proteomes" id="UP001527882"/>
    </source>
</evidence>
<feature type="domain" description="PRC-barrel" evidence="1">
    <location>
        <begin position="90"/>
        <end position="161"/>
    </location>
</feature>
<dbReference type="SUPFAM" id="SSF50346">
    <property type="entry name" value="PRC-barrel domain"/>
    <property type="match status" value="2"/>
</dbReference>
<feature type="domain" description="PRC-barrel" evidence="1">
    <location>
        <begin position="2"/>
        <end position="69"/>
    </location>
</feature>
<dbReference type="Proteomes" id="UP001527882">
    <property type="component" value="Unassembled WGS sequence"/>
</dbReference>
<dbReference type="Pfam" id="PF05239">
    <property type="entry name" value="PRC"/>
    <property type="match status" value="2"/>
</dbReference>